<dbReference type="InterPro" id="IPR011895">
    <property type="entry name" value="Pyrv_flavodox_OxRed"/>
</dbReference>
<dbReference type="SMART" id="SM00890">
    <property type="entry name" value="EKR"/>
    <property type="match status" value="1"/>
</dbReference>
<dbReference type="InterPro" id="IPR002880">
    <property type="entry name" value="Pyrv_Fd/Flavodoxin_OxRdtase_N"/>
</dbReference>
<evidence type="ECO:0000256" key="3">
    <source>
        <dbReference type="ARBA" id="ARBA00022485"/>
    </source>
</evidence>
<comment type="similarity">
    <text evidence="1 9">Belongs to the pyruvate:ferredoxin/flavodoxin oxidoreductase family.</text>
</comment>
<dbReference type="SUPFAM" id="SSF52922">
    <property type="entry name" value="TK C-terminal domain-like"/>
    <property type="match status" value="1"/>
</dbReference>
<dbReference type="PIRSF" id="PIRSF000159">
    <property type="entry name" value="NifJ"/>
    <property type="match status" value="1"/>
</dbReference>
<dbReference type="NCBIfam" id="TIGR02176">
    <property type="entry name" value="pyruv_ox_red"/>
    <property type="match status" value="1"/>
</dbReference>
<dbReference type="GO" id="GO:0006979">
    <property type="term" value="P:response to oxidative stress"/>
    <property type="evidence" value="ECO:0007669"/>
    <property type="project" value="TreeGrafter"/>
</dbReference>
<protein>
    <submittedName>
        <fullName evidence="13">Pyruvate:ferredoxin (Flavodoxin) oxidoreductase</fullName>
    </submittedName>
</protein>
<dbReference type="AlphaFoldDB" id="A0A7K0KDL7"/>
<dbReference type="Pfam" id="PF10371">
    <property type="entry name" value="EKR"/>
    <property type="match status" value="1"/>
</dbReference>
<dbReference type="EMBL" id="VUNG01000008">
    <property type="protein sequence ID" value="MST84027.1"/>
    <property type="molecule type" value="Genomic_DNA"/>
</dbReference>
<feature type="binding site" evidence="11">
    <location>
        <position position="747"/>
    </location>
    <ligand>
        <name>[4Fe-4S] cluster</name>
        <dbReference type="ChEBI" id="CHEBI:49883"/>
        <label>2</label>
    </ligand>
</feature>
<dbReference type="InterPro" id="IPR029061">
    <property type="entry name" value="THDP-binding"/>
</dbReference>
<dbReference type="InterPro" id="IPR037112">
    <property type="entry name" value="Pyrv-flavodox_OxR_EKR_sf"/>
</dbReference>
<comment type="caution">
    <text evidence="13">The sequence shown here is derived from an EMBL/GenBank/DDBJ whole genome shotgun (WGS) entry which is preliminary data.</text>
</comment>
<evidence type="ECO:0000313" key="14">
    <source>
        <dbReference type="Proteomes" id="UP000438914"/>
    </source>
</evidence>
<organism evidence="13 14">
    <name type="scientific">Hallella mizrahii</name>
    <dbReference type="NCBI Taxonomy" id="2606637"/>
    <lineage>
        <taxon>Bacteria</taxon>
        <taxon>Pseudomonadati</taxon>
        <taxon>Bacteroidota</taxon>
        <taxon>Bacteroidia</taxon>
        <taxon>Bacteroidales</taxon>
        <taxon>Prevotellaceae</taxon>
        <taxon>Hallella</taxon>
    </lineage>
</organism>
<dbReference type="SUPFAM" id="SSF54862">
    <property type="entry name" value="4Fe-4S ferredoxins"/>
    <property type="match status" value="1"/>
</dbReference>
<evidence type="ECO:0000256" key="4">
    <source>
        <dbReference type="ARBA" id="ARBA00022723"/>
    </source>
</evidence>
<proteinExistence type="inferred from homology"/>
<feature type="site" description="Important for catalytic activity" evidence="10">
    <location>
        <position position="116"/>
    </location>
</feature>
<keyword evidence="6 9" id="KW-0560">Oxidoreductase</keyword>
<feature type="site" description="Important for catalytic activity" evidence="10">
    <location>
        <position position="1015"/>
    </location>
</feature>
<feature type="binding site" evidence="11">
    <location>
        <position position="753"/>
    </location>
    <ligand>
        <name>[4Fe-4S] cluster</name>
        <dbReference type="ChEBI" id="CHEBI:49883"/>
        <label>2</label>
    </ligand>
</feature>
<evidence type="ECO:0000256" key="7">
    <source>
        <dbReference type="ARBA" id="ARBA00023004"/>
    </source>
</evidence>
<accession>A0A7K0KDL7</accession>
<dbReference type="Pfam" id="PF02775">
    <property type="entry name" value="TPP_enzyme_C"/>
    <property type="match status" value="1"/>
</dbReference>
<dbReference type="Gene3D" id="3.40.920.10">
    <property type="entry name" value="Pyruvate-ferredoxin oxidoreductase, PFOR, domain III"/>
    <property type="match status" value="1"/>
</dbReference>
<dbReference type="InterPro" id="IPR050722">
    <property type="entry name" value="Pyruvate:ferred/Flavod_OxRd"/>
</dbReference>
<dbReference type="Gene3D" id="3.40.50.920">
    <property type="match status" value="1"/>
</dbReference>
<keyword evidence="4 11" id="KW-0479">Metal-binding</keyword>
<comment type="cofactor">
    <cofactor evidence="11">
        <name>[4Fe-4S] cluster</name>
        <dbReference type="ChEBI" id="CHEBI:49883"/>
    </cofactor>
    <text evidence="11">Binds 3 [4Fe-4S] clusters per subunit.</text>
</comment>
<sequence length="1200" mass="132699">MAKEKKFMTCDGNTAAAHVSYMFTEVAAIYPITPSSPMAEHIDEWAAKGRKNLFGQTVTVQEMESEGGAAGALHGSLQAGALTSTYTASQGLLLMIPNMYKIAGELLPCVFNVSARTLASHSLCIFGDHQDVMACRQTGFAMFCSGSVQEVMDLTAVPYLATLETSVPFINFFDGFRTSHEYHKIEAMDMEDIRPLVNPEYIKRFRDRALSPERPVTRGTAENPETFFTHREASNKYYDVVPEVVEKYLGEISKITGREYHLFNYYGAPDAENIIVLMGSATEPAREAIDYLTKQGKKVGMVAVHLYRPFSVEAIRKAIPDTVKRIAVLDRTKEPGAEGEPLYLDVKSALYDDPRKPLIVGGRYGLGSSDTTPAKIISVFNNLELNVPKNHFTVGIVDDVTFTSLPEVEEIPMGGDSLFEAKFYGLGSDGTVGANKNSVQIIGNNTKKYCQAYFSYDSKKSGGFTCSHLRFGDEPIHSAYQVNTPNFVACHVQAYLHMYDVTRGLRDNGTFLLNTIFDGEELVNFIPNKVKRYFAKHHIKVYYINATKIGQEIGLGNRTNTILQSAFFRITKVIPIDLAVEQMKAFIVKSYGKKGQDIVNMNYAAVDRGGEYKELTVDPAWANLADDDVKEDNAPAFVKNLVRPINAQAGDLLKVSDFVNNDTVDGTWQNGTAAWEKRGVEAFVPVWNPENCIQCNKCSFCCPHACIRPFVLDEKEAAGFDGKTIDMLAPKTLKGMKFRIETSVLDCLGCGNCADVCPGKKNKETGEIEKALKMVPFNVDAPDMKKEAENWTYLTNNVKSKQDLVDIKQSPKNSQFAQPLFEFSGACSGCGETPYVKLISQLFGDREMIANATGCSSIYSASIPSTPYCTNDKGQGPAFDNSLFEDFCEFGLGMALGNKKMKERITVLLNQAMEGEHTPDDFKAAAQKWIEQKNDADGSKAAAAELKPLIEKGAEAGCPFCKELQPLEHYLVKRSQWIIGGDGASYDIGYGGLDHVLSTGEDVNILVLDTEVYSNTGGQSSKATPLGAIAQFAAQGKRVRKKDLGLMQTTYGYVYVAQVAMGADNAQCLKAIREAEAYPGPSLVIAYAPCINHGIKGTKKLKRSMGKSQMEEKLAVDCGYWHLWRFNPELADQGKNPFTLDSKEPNWADFREFLLGEVRYSSVAKAYPAEADELFSECEKMAKLRYKSYVRKSQEDWSEE</sequence>
<dbReference type="FunFam" id="3.40.50.920:FF:000007">
    <property type="entry name" value="Pyruvate:ferredoxin (Flavodoxin) oxidoreductase"/>
    <property type="match status" value="1"/>
</dbReference>
<dbReference type="PANTHER" id="PTHR32154:SF0">
    <property type="entry name" value="PYRUVATE-FLAVODOXIN OXIDOREDUCTASE-RELATED"/>
    <property type="match status" value="1"/>
</dbReference>
<dbReference type="GO" id="GO:0051539">
    <property type="term" value="F:4 iron, 4 sulfur cluster binding"/>
    <property type="evidence" value="ECO:0007669"/>
    <property type="project" value="UniProtKB-KW"/>
</dbReference>
<gene>
    <name evidence="13" type="primary">nifJ</name>
    <name evidence="13" type="ORF">FYJ73_04985</name>
</gene>
<dbReference type="GO" id="GO:0016903">
    <property type="term" value="F:oxidoreductase activity, acting on the aldehyde or oxo group of donors"/>
    <property type="evidence" value="ECO:0007669"/>
    <property type="project" value="InterPro"/>
</dbReference>
<dbReference type="PROSITE" id="PS00198">
    <property type="entry name" value="4FE4S_FER_1"/>
    <property type="match status" value="1"/>
</dbReference>
<keyword evidence="13" id="KW-0670">Pyruvate</keyword>
<dbReference type="Pfam" id="PF01855">
    <property type="entry name" value="POR_N"/>
    <property type="match status" value="1"/>
</dbReference>
<dbReference type="CDD" id="cd07034">
    <property type="entry name" value="TPP_PYR_PFOR_IOR-alpha_like"/>
    <property type="match status" value="1"/>
</dbReference>
<feature type="site" description="Important for catalytic activity" evidence="10">
    <location>
        <position position="66"/>
    </location>
</feature>
<feature type="binding site" evidence="11">
    <location>
        <position position="855"/>
    </location>
    <ligand>
        <name>[4Fe-4S] cluster</name>
        <dbReference type="ChEBI" id="CHEBI:49883"/>
        <label>3</label>
    </ligand>
</feature>
<evidence type="ECO:0000256" key="6">
    <source>
        <dbReference type="ARBA" id="ARBA00023002"/>
    </source>
</evidence>
<feature type="binding site" evidence="11">
    <location>
        <position position="698"/>
    </location>
    <ligand>
        <name>[4Fe-4S] cluster</name>
        <dbReference type="ChEBI" id="CHEBI:49883"/>
        <label>1</label>
    </ligand>
</feature>
<dbReference type="Pfam" id="PF01558">
    <property type="entry name" value="POR"/>
    <property type="match status" value="1"/>
</dbReference>
<feature type="binding site" evidence="11">
    <location>
        <position position="757"/>
    </location>
    <ligand>
        <name>[4Fe-4S] cluster</name>
        <dbReference type="ChEBI" id="CHEBI:49883"/>
        <label>1</label>
    </ligand>
</feature>
<dbReference type="Proteomes" id="UP000438914">
    <property type="component" value="Unassembled WGS sequence"/>
</dbReference>
<dbReference type="FunFam" id="3.40.50.970:FF:000012">
    <property type="entry name" value="Pyruvate:ferredoxin (Flavodoxin) oxidoreductase"/>
    <property type="match status" value="1"/>
</dbReference>
<evidence type="ECO:0000313" key="13">
    <source>
        <dbReference type="EMBL" id="MST84027.1"/>
    </source>
</evidence>
<keyword evidence="8 11" id="KW-0411">Iron-sulfur</keyword>
<dbReference type="PROSITE" id="PS51379">
    <property type="entry name" value="4FE4S_FER_2"/>
    <property type="match status" value="2"/>
</dbReference>
<dbReference type="Gene3D" id="4.10.780.10">
    <property type="entry name" value="Pyruvate-flavodoxin oxidoreductase, EKR domain"/>
    <property type="match status" value="1"/>
</dbReference>
<evidence type="ECO:0000256" key="10">
    <source>
        <dbReference type="PIRSR" id="PIRSR000159-2"/>
    </source>
</evidence>
<name>A0A7K0KDL7_9BACT</name>
<dbReference type="InterPro" id="IPR011766">
    <property type="entry name" value="TPP_enzyme_TPP-bd"/>
</dbReference>
<feature type="binding site" evidence="11">
    <location>
        <position position="702"/>
    </location>
    <ligand>
        <name>[4Fe-4S] cluster</name>
        <dbReference type="ChEBI" id="CHEBI:49883"/>
        <label>2</label>
    </ligand>
</feature>
<dbReference type="Gene3D" id="3.40.50.970">
    <property type="match status" value="2"/>
</dbReference>
<dbReference type="CDD" id="cd03377">
    <property type="entry name" value="TPP_PFOR_PNO"/>
    <property type="match status" value="1"/>
</dbReference>
<evidence type="ECO:0000256" key="11">
    <source>
        <dbReference type="PIRSR" id="PIRSR000159-50"/>
    </source>
</evidence>
<dbReference type="InterPro" id="IPR002869">
    <property type="entry name" value="Pyrv_flavodox_OxRed_cen"/>
</dbReference>
<dbReference type="FunFam" id="3.40.50.970:FF:000041">
    <property type="entry name" value="Pyruvate:ferredoxin (Flavodoxin) oxidoreductase"/>
    <property type="match status" value="1"/>
</dbReference>
<feature type="binding site" evidence="11">
    <location>
        <position position="695"/>
    </location>
    <ligand>
        <name>[4Fe-4S] cluster</name>
        <dbReference type="ChEBI" id="CHEBI:49883"/>
        <label>1</label>
    </ligand>
</feature>
<evidence type="ECO:0000256" key="1">
    <source>
        <dbReference type="ARBA" id="ARBA00009032"/>
    </source>
</evidence>
<feature type="binding site" evidence="11">
    <location>
        <position position="827"/>
    </location>
    <ligand>
        <name>[4Fe-4S] cluster</name>
        <dbReference type="ChEBI" id="CHEBI:49883"/>
        <label>3</label>
    </ligand>
</feature>
<dbReference type="FunFam" id="3.40.920.10:FF:000001">
    <property type="entry name" value="Pyruvate:ferredoxin (Flavodoxin) oxidoreductase"/>
    <property type="match status" value="1"/>
</dbReference>
<evidence type="ECO:0000256" key="2">
    <source>
        <dbReference type="ARBA" id="ARBA00022448"/>
    </source>
</evidence>
<dbReference type="RefSeq" id="WP_154533610.1">
    <property type="nucleotide sequence ID" value="NZ_VUNG01000008.1"/>
</dbReference>
<evidence type="ECO:0000256" key="8">
    <source>
        <dbReference type="ARBA" id="ARBA00023014"/>
    </source>
</evidence>
<dbReference type="SUPFAM" id="SSF52518">
    <property type="entry name" value="Thiamin diphosphate-binding fold (THDP-binding)"/>
    <property type="match status" value="2"/>
</dbReference>
<dbReference type="InterPro" id="IPR019456">
    <property type="entry name" value="Pyrv-flavodox_OxRtase_EKR"/>
</dbReference>
<dbReference type="GO" id="GO:0005506">
    <property type="term" value="F:iron ion binding"/>
    <property type="evidence" value="ECO:0007669"/>
    <property type="project" value="InterPro"/>
</dbReference>
<dbReference type="InterPro" id="IPR033412">
    <property type="entry name" value="PFOR_II"/>
</dbReference>
<reference evidence="13 14" key="1">
    <citation type="submission" date="2019-08" db="EMBL/GenBank/DDBJ databases">
        <title>In-depth cultivation of the pig gut microbiome towards novel bacterial diversity and tailored functional studies.</title>
        <authorList>
            <person name="Wylensek D."/>
            <person name="Hitch T.C.A."/>
            <person name="Clavel T."/>
        </authorList>
    </citation>
    <scope>NUCLEOTIDE SEQUENCE [LARGE SCALE GENOMIC DNA]</scope>
    <source>
        <strain evidence="13 14">LKV-178-WT-2A</strain>
    </source>
</reference>
<evidence type="ECO:0000259" key="12">
    <source>
        <dbReference type="PROSITE" id="PS51379"/>
    </source>
</evidence>
<feature type="binding site" evidence="11">
    <location>
        <position position="1090"/>
    </location>
    <ligand>
        <name>[4Fe-4S] cluster</name>
        <dbReference type="ChEBI" id="CHEBI:49883"/>
        <label>3</label>
    </ligand>
</feature>
<keyword evidence="14" id="KW-1185">Reference proteome</keyword>
<keyword evidence="7 11" id="KW-0408">Iron</keyword>
<dbReference type="GO" id="GO:0022900">
    <property type="term" value="P:electron transport chain"/>
    <property type="evidence" value="ECO:0007669"/>
    <property type="project" value="InterPro"/>
</dbReference>
<dbReference type="GO" id="GO:0030976">
    <property type="term" value="F:thiamine pyrophosphate binding"/>
    <property type="evidence" value="ECO:0007669"/>
    <property type="project" value="InterPro"/>
</dbReference>
<feature type="domain" description="4Fe-4S ferredoxin-type" evidence="12">
    <location>
        <begin position="736"/>
        <end position="767"/>
    </location>
</feature>
<keyword evidence="3 11" id="KW-0004">4Fe-4S</keyword>
<keyword evidence="2 9" id="KW-0813">Transport</keyword>
<dbReference type="SUPFAM" id="SSF53323">
    <property type="entry name" value="Pyruvate-ferredoxin oxidoreductase, PFOR, domain III"/>
    <property type="match status" value="1"/>
</dbReference>
<dbReference type="InterPro" id="IPR017896">
    <property type="entry name" value="4Fe4S_Fe-S-bd"/>
</dbReference>
<keyword evidence="5 9" id="KW-0249">Electron transport</keyword>
<dbReference type="Gene3D" id="3.30.70.20">
    <property type="match status" value="1"/>
</dbReference>
<dbReference type="InterPro" id="IPR017900">
    <property type="entry name" value="4Fe4S_Fe_S_CS"/>
</dbReference>
<dbReference type="Pfam" id="PF17147">
    <property type="entry name" value="PFOR_II"/>
    <property type="match status" value="1"/>
</dbReference>
<evidence type="ECO:0000256" key="9">
    <source>
        <dbReference type="PIRNR" id="PIRNR000159"/>
    </source>
</evidence>
<dbReference type="InterPro" id="IPR019752">
    <property type="entry name" value="Pyrv/ketoisovalerate_OxRed_cat"/>
</dbReference>
<dbReference type="InterPro" id="IPR009014">
    <property type="entry name" value="Transketo_C/PFOR_II"/>
</dbReference>
<evidence type="ECO:0000256" key="5">
    <source>
        <dbReference type="ARBA" id="ARBA00022982"/>
    </source>
</evidence>
<feature type="site" description="Important for catalytic activity" evidence="10">
    <location>
        <position position="33"/>
    </location>
</feature>
<feature type="binding site" evidence="11">
    <location>
        <position position="830"/>
    </location>
    <ligand>
        <name>[4Fe-4S] cluster</name>
        <dbReference type="ChEBI" id="CHEBI:49883"/>
        <label>3</label>
    </ligand>
</feature>
<feature type="binding site" evidence="11">
    <location>
        <position position="692"/>
    </location>
    <ligand>
        <name>[4Fe-4S] cluster</name>
        <dbReference type="ChEBI" id="CHEBI:49883"/>
        <label>1</label>
    </ligand>
</feature>
<feature type="binding site" evidence="11">
    <location>
        <position position="750"/>
    </location>
    <ligand>
        <name>[4Fe-4S] cluster</name>
        <dbReference type="ChEBI" id="CHEBI:49883"/>
        <label>2</label>
    </ligand>
</feature>
<feature type="domain" description="4Fe-4S ferredoxin-type" evidence="12">
    <location>
        <begin position="683"/>
        <end position="713"/>
    </location>
</feature>
<dbReference type="GO" id="GO:0044281">
    <property type="term" value="P:small molecule metabolic process"/>
    <property type="evidence" value="ECO:0007669"/>
    <property type="project" value="UniProtKB-ARBA"/>
</dbReference>
<dbReference type="PANTHER" id="PTHR32154">
    <property type="entry name" value="PYRUVATE-FLAVODOXIN OXIDOREDUCTASE-RELATED"/>
    <property type="match status" value="1"/>
</dbReference>